<comment type="caution">
    <text evidence="1">The sequence shown here is derived from an EMBL/GenBank/DDBJ whole genome shotgun (WGS) entry which is preliminary data.</text>
</comment>
<organism evidence="1 2">
    <name type="scientific">Scophthalmus maximus</name>
    <name type="common">Turbot</name>
    <name type="synonym">Psetta maxima</name>
    <dbReference type="NCBI Taxonomy" id="52904"/>
    <lineage>
        <taxon>Eukaryota</taxon>
        <taxon>Metazoa</taxon>
        <taxon>Chordata</taxon>
        <taxon>Craniata</taxon>
        <taxon>Vertebrata</taxon>
        <taxon>Euteleostomi</taxon>
        <taxon>Actinopterygii</taxon>
        <taxon>Neopterygii</taxon>
        <taxon>Teleostei</taxon>
        <taxon>Neoteleostei</taxon>
        <taxon>Acanthomorphata</taxon>
        <taxon>Carangaria</taxon>
        <taxon>Pleuronectiformes</taxon>
        <taxon>Pleuronectoidei</taxon>
        <taxon>Scophthalmidae</taxon>
        <taxon>Scophthalmus</taxon>
    </lineage>
</organism>
<name>A0A6A4RYH4_SCOMX</name>
<dbReference type="EMBL" id="VEVO01000021">
    <property type="protein sequence ID" value="KAF0024380.1"/>
    <property type="molecule type" value="Genomic_DNA"/>
</dbReference>
<accession>A0A6A4RYH4</accession>
<proteinExistence type="predicted"/>
<dbReference type="AlphaFoldDB" id="A0A6A4RYH4"/>
<evidence type="ECO:0000313" key="1">
    <source>
        <dbReference type="EMBL" id="KAF0024380.1"/>
    </source>
</evidence>
<dbReference type="Proteomes" id="UP000438429">
    <property type="component" value="Unassembled WGS sequence"/>
</dbReference>
<gene>
    <name evidence="1" type="ORF">F2P81_023182</name>
</gene>
<sequence length="120" mass="13484">MKSEHRARPELLLERVAAVVELQKPQVMPMIGLEWIMERPPRGRARPAGIGSMCCADQLSENVILDGCDSSHSSHETDMFKIILLKMTVSVWFSGFGSECKLKKFSTNSGRLGPTRFHRP</sequence>
<evidence type="ECO:0000313" key="2">
    <source>
        <dbReference type="Proteomes" id="UP000438429"/>
    </source>
</evidence>
<reference evidence="1 2" key="1">
    <citation type="submission" date="2019-06" db="EMBL/GenBank/DDBJ databases">
        <title>Draft genomes of female and male turbot (Scophthalmus maximus).</title>
        <authorList>
            <person name="Xu H."/>
            <person name="Xu X.-W."/>
            <person name="Shao C."/>
            <person name="Chen S."/>
        </authorList>
    </citation>
    <scope>NUCLEOTIDE SEQUENCE [LARGE SCALE GENOMIC DNA]</scope>
    <source>
        <strain evidence="1">Ysfricsl-2016a</strain>
        <tissue evidence="1">Blood</tissue>
    </source>
</reference>
<protein>
    <submittedName>
        <fullName evidence="1">Uncharacterized protein</fullName>
    </submittedName>
</protein>